<dbReference type="OrthoDB" id="2510185at2759"/>
<reference evidence="2" key="1">
    <citation type="journal article" date="2011" name="Proc. Natl. Acad. Sci. U.S.A.">
        <title>Obligate biotrophy features unraveled by the genomic analysis of rust fungi.</title>
        <authorList>
            <person name="Duplessis S."/>
            <person name="Cuomo C.A."/>
            <person name="Lin Y.-C."/>
            <person name="Aerts A."/>
            <person name="Tisserant E."/>
            <person name="Veneault-Fourrey C."/>
            <person name="Joly D.L."/>
            <person name="Hacquard S."/>
            <person name="Amselem J."/>
            <person name="Cantarel B.L."/>
            <person name="Chiu R."/>
            <person name="Coutinho P.M."/>
            <person name="Feau N."/>
            <person name="Field M."/>
            <person name="Frey P."/>
            <person name="Gelhaye E."/>
            <person name="Goldberg J."/>
            <person name="Grabherr M.G."/>
            <person name="Kodira C.D."/>
            <person name="Kohler A."/>
            <person name="Kuees U."/>
            <person name="Lindquist E.A."/>
            <person name="Lucas S.M."/>
            <person name="Mago R."/>
            <person name="Mauceli E."/>
            <person name="Morin E."/>
            <person name="Murat C."/>
            <person name="Pangilinan J.L."/>
            <person name="Park R."/>
            <person name="Pearson M."/>
            <person name="Quesneville H."/>
            <person name="Rouhier N."/>
            <person name="Sakthikumar S."/>
            <person name="Salamov A.A."/>
            <person name="Schmutz J."/>
            <person name="Selles B."/>
            <person name="Shapiro H."/>
            <person name="Tanguay P."/>
            <person name="Tuskan G.A."/>
            <person name="Henrissat B."/>
            <person name="Van de Peer Y."/>
            <person name="Rouze P."/>
            <person name="Ellis J.G."/>
            <person name="Dodds P.N."/>
            <person name="Schein J.E."/>
            <person name="Zhong S."/>
            <person name="Hamelin R.C."/>
            <person name="Grigoriev I.V."/>
            <person name="Szabo L.J."/>
            <person name="Martin F."/>
        </authorList>
    </citation>
    <scope>NUCLEOTIDE SEQUENCE [LARGE SCALE GENOMIC DNA]</scope>
    <source>
        <strain evidence="2">98AG31 / pathotype 3-4-7</strain>
    </source>
</reference>
<dbReference type="EMBL" id="GL883112">
    <property type="protein sequence ID" value="EGG05603.1"/>
    <property type="molecule type" value="Genomic_DNA"/>
</dbReference>
<dbReference type="GeneID" id="18930195"/>
<evidence type="ECO:0000313" key="2">
    <source>
        <dbReference type="Proteomes" id="UP000001072"/>
    </source>
</evidence>
<keyword evidence="2" id="KW-1185">Reference proteome</keyword>
<protein>
    <recommendedName>
        <fullName evidence="3">SPX domain-containing protein</fullName>
    </recommendedName>
</protein>
<evidence type="ECO:0000313" key="1">
    <source>
        <dbReference type="EMBL" id="EGG05603.1"/>
    </source>
</evidence>
<dbReference type="AlphaFoldDB" id="F4RPT4"/>
<dbReference type="Proteomes" id="UP000001072">
    <property type="component" value="Unassembled WGS sequence"/>
</dbReference>
<dbReference type="InParanoid" id="F4RPT4"/>
<name>F4RPT4_MELLP</name>
<evidence type="ECO:0008006" key="3">
    <source>
        <dbReference type="Google" id="ProtNLM"/>
    </source>
</evidence>
<dbReference type="KEGG" id="mlr:MELLADRAFT_64002"/>
<organism evidence="2">
    <name type="scientific">Melampsora larici-populina (strain 98AG31 / pathotype 3-4-7)</name>
    <name type="common">Poplar leaf rust fungus</name>
    <dbReference type="NCBI Taxonomy" id="747676"/>
    <lineage>
        <taxon>Eukaryota</taxon>
        <taxon>Fungi</taxon>
        <taxon>Dikarya</taxon>
        <taxon>Basidiomycota</taxon>
        <taxon>Pucciniomycotina</taxon>
        <taxon>Pucciniomycetes</taxon>
        <taxon>Pucciniales</taxon>
        <taxon>Melampsoraceae</taxon>
        <taxon>Melampsora</taxon>
    </lineage>
</organism>
<proteinExistence type="predicted"/>
<gene>
    <name evidence="1" type="ORF">MELLADRAFT_64002</name>
</gene>
<sequence>MHHALIPELRALAFHDRVPTSPAVQVNTPQRTGRFRIYVQGALEQGFYHNIEDGISQHLETYRFLNTLELEAISDTINTLEDEIHDIGVTLSESQDAIAYVPMLLRSRDPEVVPHHQLYKRQLKISRKKYKRFMRTLDRYHKEIANLRAIHSQER</sequence>
<accession>F4RPT4</accession>
<dbReference type="HOGENOM" id="CLU_097248_1_0_1"/>
<dbReference type="RefSeq" id="XP_007411092.1">
    <property type="nucleotide sequence ID" value="XM_007411030.1"/>
</dbReference>
<dbReference type="VEuPathDB" id="FungiDB:MELLADRAFT_64002"/>